<dbReference type="Proteomes" id="UP000630615">
    <property type="component" value="Unassembled WGS sequence"/>
</dbReference>
<evidence type="ECO:0000313" key="3">
    <source>
        <dbReference type="Proteomes" id="UP000630615"/>
    </source>
</evidence>
<feature type="transmembrane region" description="Helical" evidence="1">
    <location>
        <begin position="28"/>
        <end position="55"/>
    </location>
</feature>
<reference evidence="3" key="1">
    <citation type="journal article" date="2019" name="Int. J. Syst. Evol. Microbiol.">
        <title>The Global Catalogue of Microorganisms (GCM) 10K type strain sequencing project: providing services to taxonomists for standard genome sequencing and annotation.</title>
        <authorList>
            <consortium name="The Broad Institute Genomics Platform"/>
            <consortium name="The Broad Institute Genome Sequencing Center for Infectious Disease"/>
            <person name="Wu L."/>
            <person name="Ma J."/>
        </authorList>
    </citation>
    <scope>NUCLEOTIDE SEQUENCE [LARGE SCALE GENOMIC DNA]</scope>
    <source>
        <strain evidence="3">CGMCC 1.15942</strain>
    </source>
</reference>
<name>A0ABQ1PX49_9ENTE</name>
<protein>
    <submittedName>
        <fullName evidence="2">Uncharacterized protein</fullName>
    </submittedName>
</protein>
<evidence type="ECO:0000256" key="1">
    <source>
        <dbReference type="SAM" id="Phobius"/>
    </source>
</evidence>
<dbReference type="EMBL" id="BMKI01000028">
    <property type="protein sequence ID" value="GGD05824.1"/>
    <property type="molecule type" value="Genomic_DNA"/>
</dbReference>
<feature type="transmembrane region" description="Helical" evidence="1">
    <location>
        <begin position="67"/>
        <end position="93"/>
    </location>
</feature>
<dbReference type="RefSeq" id="WP_088270381.1">
    <property type="nucleotide sequence ID" value="NZ_BMKI01000028.1"/>
</dbReference>
<keyword evidence="1" id="KW-1133">Transmembrane helix</keyword>
<gene>
    <name evidence="2" type="ORF">GCM10011573_39070</name>
</gene>
<accession>A0ABQ1PX49</accession>
<organism evidence="2 3">
    <name type="scientific">Enterococcus wangshanyuanii</name>
    <dbReference type="NCBI Taxonomy" id="2005703"/>
    <lineage>
        <taxon>Bacteria</taxon>
        <taxon>Bacillati</taxon>
        <taxon>Bacillota</taxon>
        <taxon>Bacilli</taxon>
        <taxon>Lactobacillales</taxon>
        <taxon>Enterococcaceae</taxon>
        <taxon>Enterococcus</taxon>
    </lineage>
</organism>
<comment type="caution">
    <text evidence="2">The sequence shown here is derived from an EMBL/GenBank/DDBJ whole genome shotgun (WGS) entry which is preliminary data.</text>
</comment>
<evidence type="ECO:0000313" key="2">
    <source>
        <dbReference type="EMBL" id="GGD05824.1"/>
    </source>
</evidence>
<sequence>MKNKLESLINRINRFSERHKKAIKGVKIFLLLFFIVVMGYVVYLSHGLLAVMAIYNGIADKESLVSLVRLITFWSFMLVGVMWCLIFKLYFLLVKK</sequence>
<keyword evidence="3" id="KW-1185">Reference proteome</keyword>
<proteinExistence type="predicted"/>
<keyword evidence="1" id="KW-0472">Membrane</keyword>
<keyword evidence="1" id="KW-0812">Transmembrane</keyword>